<accession>A0ABU9XPJ3</accession>
<reference evidence="2 3" key="1">
    <citation type="submission" date="2024-05" db="EMBL/GenBank/DDBJ databases">
        <authorList>
            <person name="Liu Q."/>
            <person name="Xin Y.-H."/>
        </authorList>
    </citation>
    <scope>NUCLEOTIDE SEQUENCE [LARGE SCALE GENOMIC DNA]</scope>
    <source>
        <strain evidence="2 3">CGMCC 1.15349</strain>
    </source>
</reference>
<protein>
    <submittedName>
        <fullName evidence="2">Uncharacterized protein</fullName>
    </submittedName>
</protein>
<feature type="transmembrane region" description="Helical" evidence="1">
    <location>
        <begin position="6"/>
        <end position="28"/>
    </location>
</feature>
<dbReference type="Proteomes" id="UP001404104">
    <property type="component" value="Unassembled WGS sequence"/>
</dbReference>
<keyword evidence="1" id="KW-1133">Transmembrane helix</keyword>
<keyword evidence="1" id="KW-0812">Transmembrane</keyword>
<sequence length="43" mass="4840">MHVLMIALLIGWGLPLSLMIIAYLAALISPRARVFLRRHLIAD</sequence>
<proteinExistence type="predicted"/>
<evidence type="ECO:0000313" key="3">
    <source>
        <dbReference type="Proteomes" id="UP001404104"/>
    </source>
</evidence>
<comment type="caution">
    <text evidence="2">The sequence shown here is derived from an EMBL/GenBank/DDBJ whole genome shotgun (WGS) entry which is preliminary data.</text>
</comment>
<gene>
    <name evidence="2" type="ORF">ABC969_04840</name>
</gene>
<dbReference type="RefSeq" id="WP_345863348.1">
    <property type="nucleotide sequence ID" value="NZ_JBDIMF010000001.1"/>
</dbReference>
<keyword evidence="1" id="KW-0472">Membrane</keyword>
<evidence type="ECO:0000313" key="2">
    <source>
        <dbReference type="EMBL" id="MEN2785744.1"/>
    </source>
</evidence>
<name>A0ABU9XPJ3_9SPHN</name>
<keyword evidence="3" id="KW-1185">Reference proteome</keyword>
<evidence type="ECO:0000256" key="1">
    <source>
        <dbReference type="SAM" id="Phobius"/>
    </source>
</evidence>
<dbReference type="EMBL" id="JBDIMF010000001">
    <property type="protein sequence ID" value="MEN2785744.1"/>
    <property type="molecule type" value="Genomic_DNA"/>
</dbReference>
<organism evidence="2 3">
    <name type="scientific">Sphingomonas qilianensis</name>
    <dbReference type="NCBI Taxonomy" id="1736690"/>
    <lineage>
        <taxon>Bacteria</taxon>
        <taxon>Pseudomonadati</taxon>
        <taxon>Pseudomonadota</taxon>
        <taxon>Alphaproteobacteria</taxon>
        <taxon>Sphingomonadales</taxon>
        <taxon>Sphingomonadaceae</taxon>
        <taxon>Sphingomonas</taxon>
    </lineage>
</organism>